<dbReference type="InterPro" id="IPR043519">
    <property type="entry name" value="NT_sf"/>
</dbReference>
<reference evidence="2 3" key="1">
    <citation type="submission" date="2016-09" db="EMBL/GenBank/DDBJ databases">
        <title>Alteromonas lipolytica, a new species isolated from sea water.</title>
        <authorList>
            <person name="Wu Y.-H."/>
            <person name="Cheng H."/>
            <person name="Xu X.-W."/>
        </authorList>
    </citation>
    <scope>NUCLEOTIDE SEQUENCE [LARGE SCALE GENOMIC DNA]</scope>
    <source>
        <strain evidence="2 3">JW12</strain>
    </source>
</reference>
<dbReference type="RefSeq" id="WP_070175716.1">
    <property type="nucleotide sequence ID" value="NZ_BMJR01000001.1"/>
</dbReference>
<dbReference type="Pfam" id="PF04607">
    <property type="entry name" value="RelA_SpoT"/>
    <property type="match status" value="1"/>
</dbReference>
<keyword evidence="3" id="KW-1185">Reference proteome</keyword>
<accession>A0A1E8FGS9</accession>
<organism evidence="2 3">
    <name type="scientific">Alteromonas lipolytica</name>
    <dbReference type="NCBI Taxonomy" id="1856405"/>
    <lineage>
        <taxon>Bacteria</taxon>
        <taxon>Pseudomonadati</taxon>
        <taxon>Pseudomonadota</taxon>
        <taxon>Gammaproteobacteria</taxon>
        <taxon>Alteromonadales</taxon>
        <taxon>Alteromonadaceae</taxon>
        <taxon>Alteromonas/Salinimonas group</taxon>
        <taxon>Alteromonas</taxon>
    </lineage>
</organism>
<dbReference type="SUPFAM" id="SSF81301">
    <property type="entry name" value="Nucleotidyltransferase"/>
    <property type="match status" value="1"/>
</dbReference>
<gene>
    <name evidence="2" type="ORF">BFC17_14570</name>
</gene>
<dbReference type="InterPro" id="IPR007685">
    <property type="entry name" value="RelA_SpoT"/>
</dbReference>
<dbReference type="InterPro" id="IPR052366">
    <property type="entry name" value="GTP_Pyrophosphokinase"/>
</dbReference>
<proteinExistence type="predicted"/>
<dbReference type="PANTHER" id="PTHR47837:SF1">
    <property type="entry name" value="GTP PYROPHOSPHOKINASE YJBM"/>
    <property type="match status" value="1"/>
</dbReference>
<dbReference type="Gene3D" id="3.30.460.10">
    <property type="entry name" value="Beta Polymerase, domain 2"/>
    <property type="match status" value="1"/>
</dbReference>
<sequence>MRKSGAPYSGKQITKAGKFLAFGDYNDNSSFNHCFDILVFWRGEHSDSLEEAFSLLQRTVKPIEKDALFAKRLKRYVSIVSKLQRFENMTLKKMQDIGGCRAVVSSEKKVRKIVRELRKSRTFKYPDSRFRYKDYIENPKEDGYRSYHMIGQFPSKDKSLKNIEIQIRTYLQHYWATALEIIDLFTNQSLKTNQGKKEWEDFFKLVGSLFAILDRVPSYHNLSIEDRISGYFIKSEQSEADTGNQLDNLARIIRKLDIVRLFSSFANSLKIVGDELNDHEEAGYILLVIDPDNEQLEYTIFDNRDSVSAQEKYAHQESIAASPHNNLIVALVYTSSIEDVREAYPNFFADSTKFIEHLNTLIHAEKIVKQSAIRRTMSKLF</sequence>
<evidence type="ECO:0000313" key="2">
    <source>
        <dbReference type="EMBL" id="OFI34798.1"/>
    </source>
</evidence>
<dbReference type="AlphaFoldDB" id="A0A1E8FGS9"/>
<dbReference type="CDD" id="cd05399">
    <property type="entry name" value="NT_Rel-Spo_like"/>
    <property type="match status" value="1"/>
</dbReference>
<feature type="domain" description="RelA/SpoT" evidence="1">
    <location>
        <begin position="71"/>
        <end position="190"/>
    </location>
</feature>
<evidence type="ECO:0000313" key="3">
    <source>
        <dbReference type="Proteomes" id="UP000176037"/>
    </source>
</evidence>
<comment type="caution">
    <text evidence="2">The sequence shown here is derived from an EMBL/GenBank/DDBJ whole genome shotgun (WGS) entry which is preliminary data.</text>
</comment>
<evidence type="ECO:0000259" key="1">
    <source>
        <dbReference type="SMART" id="SM00954"/>
    </source>
</evidence>
<name>A0A1E8FGS9_9ALTE</name>
<dbReference type="EMBL" id="MJIC01000010">
    <property type="protein sequence ID" value="OFI34798.1"/>
    <property type="molecule type" value="Genomic_DNA"/>
</dbReference>
<dbReference type="PANTHER" id="PTHR47837">
    <property type="entry name" value="GTP PYROPHOSPHOKINASE YJBM"/>
    <property type="match status" value="1"/>
</dbReference>
<dbReference type="Proteomes" id="UP000176037">
    <property type="component" value="Unassembled WGS sequence"/>
</dbReference>
<dbReference type="OrthoDB" id="9789634at2"/>
<protein>
    <recommendedName>
        <fullName evidence="1">RelA/SpoT domain-containing protein</fullName>
    </recommendedName>
</protein>
<dbReference type="SMART" id="SM00954">
    <property type="entry name" value="RelA_SpoT"/>
    <property type="match status" value="1"/>
</dbReference>
<dbReference type="STRING" id="1856405.BFC17_14570"/>
<dbReference type="GO" id="GO:0015969">
    <property type="term" value="P:guanosine tetraphosphate metabolic process"/>
    <property type="evidence" value="ECO:0007669"/>
    <property type="project" value="InterPro"/>
</dbReference>